<gene>
    <name evidence="1" type="ORF">CHS0354_030993</name>
</gene>
<evidence type="ECO:0000313" key="1">
    <source>
        <dbReference type="EMBL" id="KAK3584323.1"/>
    </source>
</evidence>
<sequence length="125" mass="14220">VRSRAESVKEVSIWAVYSTESDHQISSGCECGFYCVNHASKWCKNFDNKECSCIKGCLIYDTLMKPGESNIIYCKFCNCSVDALMGVAYCNGTAWCTPSHFIEDIHYPSDELELPNCKDYNNYYD</sequence>
<reference evidence="1" key="3">
    <citation type="submission" date="2023-05" db="EMBL/GenBank/DDBJ databases">
        <authorList>
            <person name="Smith C.H."/>
        </authorList>
    </citation>
    <scope>NUCLEOTIDE SEQUENCE</scope>
    <source>
        <strain evidence="1">CHS0354</strain>
        <tissue evidence="1">Mantle</tissue>
    </source>
</reference>
<evidence type="ECO:0000313" key="2">
    <source>
        <dbReference type="Proteomes" id="UP001195483"/>
    </source>
</evidence>
<name>A0AAE0VN28_9BIVA</name>
<protein>
    <submittedName>
        <fullName evidence="1">Uncharacterized protein</fullName>
    </submittedName>
</protein>
<reference evidence="1" key="1">
    <citation type="journal article" date="2021" name="Genome Biol. Evol.">
        <title>A High-Quality Reference Genome for a Parasitic Bivalve with Doubly Uniparental Inheritance (Bivalvia: Unionida).</title>
        <authorList>
            <person name="Smith C.H."/>
        </authorList>
    </citation>
    <scope>NUCLEOTIDE SEQUENCE</scope>
    <source>
        <strain evidence="1">CHS0354</strain>
    </source>
</reference>
<comment type="caution">
    <text evidence="1">The sequence shown here is derived from an EMBL/GenBank/DDBJ whole genome shotgun (WGS) entry which is preliminary data.</text>
</comment>
<dbReference type="AlphaFoldDB" id="A0AAE0VN28"/>
<organism evidence="1 2">
    <name type="scientific">Potamilus streckersoni</name>
    <dbReference type="NCBI Taxonomy" id="2493646"/>
    <lineage>
        <taxon>Eukaryota</taxon>
        <taxon>Metazoa</taxon>
        <taxon>Spiralia</taxon>
        <taxon>Lophotrochozoa</taxon>
        <taxon>Mollusca</taxon>
        <taxon>Bivalvia</taxon>
        <taxon>Autobranchia</taxon>
        <taxon>Heteroconchia</taxon>
        <taxon>Palaeoheterodonta</taxon>
        <taxon>Unionida</taxon>
        <taxon>Unionoidea</taxon>
        <taxon>Unionidae</taxon>
        <taxon>Ambleminae</taxon>
        <taxon>Lampsilini</taxon>
        <taxon>Potamilus</taxon>
    </lineage>
</organism>
<accession>A0AAE0VN28</accession>
<reference evidence="1" key="2">
    <citation type="journal article" date="2021" name="Genome Biol. Evol.">
        <title>Developing a high-quality reference genome for a parasitic bivalve with doubly uniparental inheritance (Bivalvia: Unionida).</title>
        <authorList>
            <person name="Smith C.H."/>
        </authorList>
    </citation>
    <scope>NUCLEOTIDE SEQUENCE</scope>
    <source>
        <strain evidence="1">CHS0354</strain>
        <tissue evidence="1">Mantle</tissue>
    </source>
</reference>
<dbReference type="Proteomes" id="UP001195483">
    <property type="component" value="Unassembled WGS sequence"/>
</dbReference>
<keyword evidence="2" id="KW-1185">Reference proteome</keyword>
<proteinExistence type="predicted"/>
<feature type="non-terminal residue" evidence="1">
    <location>
        <position position="1"/>
    </location>
</feature>
<dbReference type="EMBL" id="JAEAOA010001851">
    <property type="protein sequence ID" value="KAK3584323.1"/>
    <property type="molecule type" value="Genomic_DNA"/>
</dbReference>